<evidence type="ECO:0000313" key="3">
    <source>
        <dbReference type="Proteomes" id="UP001295444"/>
    </source>
</evidence>
<dbReference type="AlphaFoldDB" id="A0AAD1WE71"/>
<sequence length="132" mass="13722">MVLNPEEAILDVAVSMLEVAVAILVVAVVTCTVVDILGAGDGGKDPPGRCSQPCAEDLDGERDLMPPIPSSVSWLLLYTSDQAALIIARKRLSASVKPLAGDCPWPSERAECQEGTEPPSDVAAFAAAIPPL</sequence>
<dbReference type="Proteomes" id="UP001295444">
    <property type="component" value="Chromosome 06"/>
</dbReference>
<gene>
    <name evidence="2" type="ORF">PECUL_23A022675</name>
</gene>
<keyword evidence="1" id="KW-1133">Transmembrane helix</keyword>
<protein>
    <submittedName>
        <fullName evidence="2">Uncharacterized protein</fullName>
    </submittedName>
</protein>
<accession>A0AAD1WE71</accession>
<evidence type="ECO:0000256" key="1">
    <source>
        <dbReference type="SAM" id="Phobius"/>
    </source>
</evidence>
<reference evidence="2" key="1">
    <citation type="submission" date="2022-03" db="EMBL/GenBank/DDBJ databases">
        <authorList>
            <person name="Alioto T."/>
            <person name="Alioto T."/>
            <person name="Gomez Garrido J."/>
        </authorList>
    </citation>
    <scope>NUCLEOTIDE SEQUENCE</scope>
</reference>
<feature type="transmembrane region" description="Helical" evidence="1">
    <location>
        <begin position="12"/>
        <end position="37"/>
    </location>
</feature>
<evidence type="ECO:0000313" key="2">
    <source>
        <dbReference type="EMBL" id="CAH2300768.1"/>
    </source>
</evidence>
<keyword evidence="1" id="KW-0812">Transmembrane</keyword>
<proteinExistence type="predicted"/>
<keyword evidence="1" id="KW-0472">Membrane</keyword>
<organism evidence="2 3">
    <name type="scientific">Pelobates cultripes</name>
    <name type="common">Western spadefoot toad</name>
    <dbReference type="NCBI Taxonomy" id="61616"/>
    <lineage>
        <taxon>Eukaryota</taxon>
        <taxon>Metazoa</taxon>
        <taxon>Chordata</taxon>
        <taxon>Craniata</taxon>
        <taxon>Vertebrata</taxon>
        <taxon>Euteleostomi</taxon>
        <taxon>Amphibia</taxon>
        <taxon>Batrachia</taxon>
        <taxon>Anura</taxon>
        <taxon>Pelobatoidea</taxon>
        <taxon>Pelobatidae</taxon>
        <taxon>Pelobates</taxon>
    </lineage>
</organism>
<dbReference type="EMBL" id="OW240917">
    <property type="protein sequence ID" value="CAH2300768.1"/>
    <property type="molecule type" value="Genomic_DNA"/>
</dbReference>
<name>A0AAD1WE71_PELCU</name>
<keyword evidence="3" id="KW-1185">Reference proteome</keyword>